<evidence type="ECO:0000256" key="1">
    <source>
        <dbReference type="SAM" id="Phobius"/>
    </source>
</evidence>
<dbReference type="EMBL" id="MFJF01000020">
    <property type="protein sequence ID" value="OGG06001.1"/>
    <property type="molecule type" value="Genomic_DNA"/>
</dbReference>
<evidence type="ECO:0000313" key="3">
    <source>
        <dbReference type="Proteomes" id="UP000177354"/>
    </source>
</evidence>
<proteinExistence type="predicted"/>
<protein>
    <submittedName>
        <fullName evidence="2">Uncharacterized protein</fullName>
    </submittedName>
</protein>
<accession>A0A1F5Z0P4</accession>
<dbReference type="Proteomes" id="UP000177354">
    <property type="component" value="Unassembled WGS sequence"/>
</dbReference>
<keyword evidence="1" id="KW-0472">Membrane</keyword>
<comment type="caution">
    <text evidence="2">The sequence shown here is derived from an EMBL/GenBank/DDBJ whole genome shotgun (WGS) entry which is preliminary data.</text>
</comment>
<feature type="transmembrane region" description="Helical" evidence="1">
    <location>
        <begin position="23"/>
        <end position="44"/>
    </location>
</feature>
<sequence>MADEKTEKTDTESMGVDLAGNKIIWIAGAVILLIAGWFGLKAIFASMESYRLTLVDAPKEVNANTTATFTWRIDGPATTINHTAIHLGTSTQTGELGRDVKPENTPYNLVVQDFANGTFNVPLQFIGNIGMDTPGTYYYRVHAEIKGKHYWTDEYSLEVKVPEYKVSLLDAPAEVIEDATFAFTWRVDGLPTTINHTSVHYGAESTAGDLGKDVAPEDTNYTDLVNDFAKGNFNIPLQFVGNTAIAKTGTYYFRAHAIINGQHYWTEEKTLTVNSAKEEAPTVTPSEEEVEATPTLTIAVSPTVSQ</sequence>
<evidence type="ECO:0000313" key="2">
    <source>
        <dbReference type="EMBL" id="OGG06001.1"/>
    </source>
</evidence>
<gene>
    <name evidence="2" type="ORF">A2777_02570</name>
</gene>
<dbReference type="AlphaFoldDB" id="A0A1F5Z0P4"/>
<keyword evidence="1" id="KW-1133">Transmembrane helix</keyword>
<keyword evidence="1" id="KW-0812">Transmembrane</keyword>
<reference evidence="2 3" key="1">
    <citation type="journal article" date="2016" name="Nat. Commun.">
        <title>Thousands of microbial genomes shed light on interconnected biogeochemical processes in an aquifer system.</title>
        <authorList>
            <person name="Anantharaman K."/>
            <person name="Brown C.T."/>
            <person name="Hug L.A."/>
            <person name="Sharon I."/>
            <person name="Castelle C.J."/>
            <person name="Probst A.J."/>
            <person name="Thomas B.C."/>
            <person name="Singh A."/>
            <person name="Wilkins M.J."/>
            <person name="Karaoz U."/>
            <person name="Brodie E.L."/>
            <person name="Williams K.H."/>
            <person name="Hubbard S.S."/>
            <person name="Banfield J.F."/>
        </authorList>
    </citation>
    <scope>NUCLEOTIDE SEQUENCE [LARGE SCALE GENOMIC DNA]</scope>
</reference>
<organism evidence="2 3">
    <name type="scientific">Candidatus Gottesmanbacteria bacterium RIFCSPHIGHO2_01_FULL_40_15</name>
    <dbReference type="NCBI Taxonomy" id="1798376"/>
    <lineage>
        <taxon>Bacteria</taxon>
        <taxon>Candidatus Gottesmaniibacteriota</taxon>
    </lineage>
</organism>
<name>A0A1F5Z0P4_9BACT</name>